<accession>A0AAD7C2N0</accession>
<feature type="region of interest" description="Disordered" evidence="1">
    <location>
        <begin position="52"/>
        <end position="133"/>
    </location>
</feature>
<feature type="compositionally biased region" description="Basic and acidic residues" evidence="1">
    <location>
        <begin position="96"/>
        <end position="122"/>
    </location>
</feature>
<organism evidence="2 3">
    <name type="scientific">Mycena rosella</name>
    <name type="common">Pink bonnet</name>
    <name type="synonym">Agaricus rosellus</name>
    <dbReference type="NCBI Taxonomy" id="1033263"/>
    <lineage>
        <taxon>Eukaryota</taxon>
        <taxon>Fungi</taxon>
        <taxon>Dikarya</taxon>
        <taxon>Basidiomycota</taxon>
        <taxon>Agaricomycotina</taxon>
        <taxon>Agaricomycetes</taxon>
        <taxon>Agaricomycetidae</taxon>
        <taxon>Agaricales</taxon>
        <taxon>Marasmiineae</taxon>
        <taxon>Mycenaceae</taxon>
        <taxon>Mycena</taxon>
    </lineage>
</organism>
<sequence length="133" mass="14375">MTVSGKVYGVSTNKMHDFKVESESQMRKSSQYICGADAAGNGTINTTKDIRKTSQESAVSVKATEPASTQMRKVRTGCAHGQDLGRAGETAWDIARPSHPESSQRKVEGDGEGESERLRETNMKASLLMGSLH</sequence>
<comment type="caution">
    <text evidence="2">The sequence shown here is derived from an EMBL/GenBank/DDBJ whole genome shotgun (WGS) entry which is preliminary data.</text>
</comment>
<protein>
    <submittedName>
        <fullName evidence="2">Uncharacterized protein</fullName>
    </submittedName>
</protein>
<evidence type="ECO:0000313" key="3">
    <source>
        <dbReference type="Proteomes" id="UP001221757"/>
    </source>
</evidence>
<evidence type="ECO:0000313" key="2">
    <source>
        <dbReference type="EMBL" id="KAJ7637440.1"/>
    </source>
</evidence>
<gene>
    <name evidence="2" type="ORF">B0H17DRAFT_1149491</name>
</gene>
<name>A0AAD7C2N0_MYCRO</name>
<dbReference type="EMBL" id="JARKIE010000458">
    <property type="protein sequence ID" value="KAJ7637440.1"/>
    <property type="molecule type" value="Genomic_DNA"/>
</dbReference>
<evidence type="ECO:0000256" key="1">
    <source>
        <dbReference type="SAM" id="MobiDB-lite"/>
    </source>
</evidence>
<dbReference type="AlphaFoldDB" id="A0AAD7C2N0"/>
<reference evidence="2" key="1">
    <citation type="submission" date="2023-03" db="EMBL/GenBank/DDBJ databases">
        <title>Massive genome expansion in bonnet fungi (Mycena s.s.) driven by repeated elements and novel gene families across ecological guilds.</title>
        <authorList>
            <consortium name="Lawrence Berkeley National Laboratory"/>
            <person name="Harder C.B."/>
            <person name="Miyauchi S."/>
            <person name="Viragh M."/>
            <person name="Kuo A."/>
            <person name="Thoen E."/>
            <person name="Andreopoulos B."/>
            <person name="Lu D."/>
            <person name="Skrede I."/>
            <person name="Drula E."/>
            <person name="Henrissat B."/>
            <person name="Morin E."/>
            <person name="Kohler A."/>
            <person name="Barry K."/>
            <person name="LaButti K."/>
            <person name="Morin E."/>
            <person name="Salamov A."/>
            <person name="Lipzen A."/>
            <person name="Mereny Z."/>
            <person name="Hegedus B."/>
            <person name="Baldrian P."/>
            <person name="Stursova M."/>
            <person name="Weitz H."/>
            <person name="Taylor A."/>
            <person name="Grigoriev I.V."/>
            <person name="Nagy L.G."/>
            <person name="Martin F."/>
            <person name="Kauserud H."/>
        </authorList>
    </citation>
    <scope>NUCLEOTIDE SEQUENCE</scope>
    <source>
        <strain evidence="2">CBHHK067</strain>
    </source>
</reference>
<dbReference type="Proteomes" id="UP001221757">
    <property type="component" value="Unassembled WGS sequence"/>
</dbReference>
<proteinExistence type="predicted"/>
<keyword evidence="3" id="KW-1185">Reference proteome</keyword>